<evidence type="ECO:0000313" key="2">
    <source>
        <dbReference type="EMBL" id="CCD40043.1"/>
    </source>
</evidence>
<name>G4MFW4_9BURK</name>
<evidence type="ECO:0000256" key="1">
    <source>
        <dbReference type="SAM" id="MobiDB-lite"/>
    </source>
</evidence>
<evidence type="ECO:0000313" key="3">
    <source>
        <dbReference type="Proteomes" id="UP000003511"/>
    </source>
</evidence>
<feature type="region of interest" description="Disordered" evidence="1">
    <location>
        <begin position="1"/>
        <end position="29"/>
    </location>
</feature>
<gene>
    <name evidence="2" type="ORF">BKIR_c60_2304</name>
</gene>
<protein>
    <submittedName>
        <fullName evidence="2">Uncharacterized protein</fullName>
    </submittedName>
</protein>
<keyword evidence="3" id="KW-1185">Reference proteome</keyword>
<dbReference type="AlphaFoldDB" id="G4MFW4"/>
<dbReference type="EMBL" id="CAFE01000232">
    <property type="protein sequence ID" value="CCD40043.1"/>
    <property type="molecule type" value="Genomic_DNA"/>
</dbReference>
<comment type="caution">
    <text evidence="2">The sequence shown here is derived from an EMBL/GenBank/DDBJ whole genome shotgun (WGS) entry which is preliminary data.</text>
</comment>
<dbReference type="BioCyc" id="CBUR1055526:G10QW-1340-MONOMER"/>
<dbReference type="SUPFAM" id="SSF54427">
    <property type="entry name" value="NTF2-like"/>
    <property type="match status" value="1"/>
</dbReference>
<dbReference type="Proteomes" id="UP000003511">
    <property type="component" value="Unassembled WGS sequence"/>
</dbReference>
<proteinExistence type="predicted"/>
<reference evidence="2 3" key="1">
    <citation type="submission" date="2011-09" db="EMBL/GenBank/DDBJ databases">
        <authorList>
            <person name="Carlier A."/>
        </authorList>
    </citation>
    <scope>NUCLEOTIDE SEQUENCE [LARGE SCALE GENOMIC DNA]</scope>
    <source>
        <strain evidence="2 3">UZHbot1</strain>
    </source>
</reference>
<dbReference type="HOGENOM" id="CLU_2244979_0_0_4"/>
<dbReference type="Gene3D" id="3.10.450.50">
    <property type="match status" value="1"/>
</dbReference>
<organism evidence="2 3">
    <name type="scientific">Candidatus Paraburkholderia kirkii UZHbot1</name>
    <dbReference type="NCBI Taxonomy" id="1055526"/>
    <lineage>
        <taxon>Bacteria</taxon>
        <taxon>Pseudomonadati</taxon>
        <taxon>Pseudomonadota</taxon>
        <taxon>Betaproteobacteria</taxon>
        <taxon>Burkholderiales</taxon>
        <taxon>Burkholderiaceae</taxon>
        <taxon>Paraburkholderia</taxon>
    </lineage>
</organism>
<accession>G4MFW4</accession>
<reference evidence="2 3" key="2">
    <citation type="submission" date="2011-10" db="EMBL/GenBank/DDBJ databases">
        <title>Draft genome sequence of Candidatus Burkholderia kirkii.</title>
        <authorList>
            <person name="Carlier A.L."/>
            <person name="Eberl L."/>
        </authorList>
    </citation>
    <scope>NUCLEOTIDE SEQUENCE [LARGE SCALE GENOMIC DNA]</scope>
    <source>
        <strain evidence="2 3">UZHbot1</strain>
    </source>
</reference>
<dbReference type="InterPro" id="IPR032710">
    <property type="entry name" value="NTF2-like_dom_sf"/>
</dbReference>
<sequence length="104" mass="10957">MHGGIRAGQHTCGDRGEQQALPAGCGPRGCARRRGGVQRNAKLLPPNDHAVSGRTAITRFWQGAIDSGLKSMKLTSVEVEAHGDTAYEVGKWSIPGEGGKIHEG</sequence>